<name>A0ABU1Z1R7_9MICC</name>
<feature type="transmembrane region" description="Helical" evidence="10">
    <location>
        <begin position="108"/>
        <end position="129"/>
    </location>
</feature>
<evidence type="ECO:0000256" key="5">
    <source>
        <dbReference type="ARBA" id="ARBA00022989"/>
    </source>
</evidence>
<evidence type="ECO:0000256" key="7">
    <source>
        <dbReference type="ARBA" id="ARBA00044770"/>
    </source>
</evidence>
<keyword evidence="6 10" id="KW-0472">Membrane</keyword>
<dbReference type="PANTHER" id="PTHR30474">
    <property type="entry name" value="CELL CYCLE PROTEIN"/>
    <property type="match status" value="1"/>
</dbReference>
<feature type="transmembrane region" description="Helical" evidence="10">
    <location>
        <begin position="141"/>
        <end position="161"/>
    </location>
</feature>
<evidence type="ECO:0000256" key="2">
    <source>
        <dbReference type="ARBA" id="ARBA00004752"/>
    </source>
</evidence>
<evidence type="ECO:0000256" key="8">
    <source>
        <dbReference type="ARBA" id="ARBA00049902"/>
    </source>
</evidence>
<feature type="transmembrane region" description="Helical" evidence="10">
    <location>
        <begin position="417"/>
        <end position="438"/>
    </location>
</feature>
<comment type="pathway">
    <text evidence="2">Cell wall biogenesis; peptidoglycan biosynthesis.</text>
</comment>
<evidence type="ECO:0000313" key="12">
    <source>
        <dbReference type="Proteomes" id="UP001180715"/>
    </source>
</evidence>
<dbReference type="EMBL" id="JAVDXX010000001">
    <property type="protein sequence ID" value="MDR7294566.1"/>
    <property type="molecule type" value="Genomic_DNA"/>
</dbReference>
<dbReference type="InterPro" id="IPR018365">
    <property type="entry name" value="Cell_cycle_FtsW-rel_CS"/>
</dbReference>
<feature type="transmembrane region" description="Helical" evidence="10">
    <location>
        <begin position="239"/>
        <end position="255"/>
    </location>
</feature>
<keyword evidence="4" id="KW-0133">Cell shape</keyword>
<reference evidence="11" key="1">
    <citation type="submission" date="2023-07" db="EMBL/GenBank/DDBJ databases">
        <title>Sequencing the genomes of 1000 actinobacteria strains.</title>
        <authorList>
            <person name="Klenk H.-P."/>
        </authorList>
    </citation>
    <scope>NUCLEOTIDE SEQUENCE</scope>
    <source>
        <strain evidence="11">DSM 13068</strain>
    </source>
</reference>
<feature type="compositionally biased region" description="Basic and acidic residues" evidence="9">
    <location>
        <begin position="518"/>
        <end position="530"/>
    </location>
</feature>
<dbReference type="InterPro" id="IPR001182">
    <property type="entry name" value="FtsW/RodA"/>
</dbReference>
<feature type="region of interest" description="Disordered" evidence="9">
    <location>
        <begin position="464"/>
        <end position="541"/>
    </location>
</feature>
<dbReference type="EC" id="2.4.99.28" evidence="7"/>
<comment type="subcellular location">
    <subcellularLocation>
        <location evidence="1">Membrane</location>
        <topology evidence="1">Multi-pass membrane protein</topology>
    </subcellularLocation>
</comment>
<protein>
    <recommendedName>
        <fullName evidence="7">peptidoglycan glycosyltransferase</fullName>
        <ecNumber evidence="7">2.4.99.28</ecNumber>
    </recommendedName>
</protein>
<proteinExistence type="predicted"/>
<evidence type="ECO:0000256" key="4">
    <source>
        <dbReference type="ARBA" id="ARBA00022960"/>
    </source>
</evidence>
<accession>A0ABU1Z1R7</accession>
<evidence type="ECO:0000256" key="1">
    <source>
        <dbReference type="ARBA" id="ARBA00004141"/>
    </source>
</evidence>
<evidence type="ECO:0000256" key="9">
    <source>
        <dbReference type="SAM" id="MobiDB-lite"/>
    </source>
</evidence>
<evidence type="ECO:0000256" key="10">
    <source>
        <dbReference type="SAM" id="Phobius"/>
    </source>
</evidence>
<evidence type="ECO:0000313" key="11">
    <source>
        <dbReference type="EMBL" id="MDR7294566.1"/>
    </source>
</evidence>
<keyword evidence="3 10" id="KW-0812">Transmembrane</keyword>
<dbReference type="Pfam" id="PF01098">
    <property type="entry name" value="FTSW_RODA_SPOVE"/>
    <property type="match status" value="1"/>
</dbReference>
<keyword evidence="5 10" id="KW-1133">Transmembrane helix</keyword>
<evidence type="ECO:0000256" key="6">
    <source>
        <dbReference type="ARBA" id="ARBA00023136"/>
    </source>
</evidence>
<feature type="transmembrane region" description="Helical" evidence="10">
    <location>
        <begin position="262"/>
        <end position="281"/>
    </location>
</feature>
<feature type="transmembrane region" description="Helical" evidence="10">
    <location>
        <begin position="351"/>
        <end position="372"/>
    </location>
</feature>
<feature type="transmembrane region" description="Helical" evidence="10">
    <location>
        <begin position="167"/>
        <end position="195"/>
    </location>
</feature>
<comment type="catalytic activity">
    <reaction evidence="8">
        <text>[GlcNAc-(1-&gt;4)-Mur2Ac(oyl-L-Ala-gamma-D-Glu-L-Lys-D-Ala-D-Ala)](n)-di-trans,octa-cis-undecaprenyl diphosphate + beta-D-GlcNAc-(1-&gt;4)-Mur2Ac(oyl-L-Ala-gamma-D-Glu-L-Lys-D-Ala-D-Ala)-di-trans,octa-cis-undecaprenyl diphosphate = [GlcNAc-(1-&gt;4)-Mur2Ac(oyl-L-Ala-gamma-D-Glu-L-Lys-D-Ala-D-Ala)](n+1)-di-trans,octa-cis-undecaprenyl diphosphate + di-trans,octa-cis-undecaprenyl diphosphate + H(+)</text>
        <dbReference type="Rhea" id="RHEA:23708"/>
        <dbReference type="Rhea" id="RHEA-COMP:9602"/>
        <dbReference type="Rhea" id="RHEA-COMP:9603"/>
        <dbReference type="ChEBI" id="CHEBI:15378"/>
        <dbReference type="ChEBI" id="CHEBI:58405"/>
        <dbReference type="ChEBI" id="CHEBI:60033"/>
        <dbReference type="ChEBI" id="CHEBI:78435"/>
        <dbReference type="EC" id="2.4.99.28"/>
    </reaction>
</comment>
<feature type="compositionally biased region" description="Polar residues" evidence="9">
    <location>
        <begin position="482"/>
        <end position="499"/>
    </location>
</feature>
<comment type="caution">
    <text evidence="11">The sequence shown here is derived from an EMBL/GenBank/DDBJ whole genome shotgun (WGS) entry which is preliminary data.</text>
</comment>
<organism evidence="11 12">
    <name type="scientific">Pseudoglutamicibacter albus</name>
    <dbReference type="NCBI Taxonomy" id="98671"/>
    <lineage>
        <taxon>Bacteria</taxon>
        <taxon>Bacillati</taxon>
        <taxon>Actinomycetota</taxon>
        <taxon>Actinomycetes</taxon>
        <taxon>Micrococcales</taxon>
        <taxon>Micrococcaceae</taxon>
        <taxon>Pseudoglutamicibacter</taxon>
    </lineage>
</organism>
<sequence length="541" mass="58020">MSVTANRAKKLPTRRNTELFLLVLALGVTALAEFLVSTTAGSSRNDQSWLPNILVLGAFGVGVNISLRIWAKYADPYILPVLVALNGIGLAMIHRLDLAGPPELATAATSQLLYSGVGMASAVIILWVIRDHRVLRKFTYVWLAVSVVLLLLPMVPGLGFATYGARIWIRIGSFSVQPGEFAKVTLAIFFASYLASKRDLILLAGHKIGSLQLPRYRDLAPMLIAWCIAMGIMVMQRDLGSALMFFGLFMVMIYVATGRISWILIGGGLVALGGFFAYMFMGHVRARFQIWYDAFNPDIYYRDPGGSYQVVQGLFGMAHGGLGGTGLGAGSPERIPVAKSDMIYAALGEEIGLVGLFAVVMFFLLFTSRGIRAGLGARDGFGKLLATGLSFAVAFQFFIVTGGVLRIIPLTGLTTPFMSAGGSSLLANWVLAAVLLLISHNARRPATGGLLTSEDDSLLASKLSAPETPSALDAREDDRPRPQSNHTSQANRPDQSNSRPGAHPHARPSGRRAAHRAGHQDHRDDSRPSDARPNAGGATSA</sequence>
<keyword evidence="11" id="KW-0131">Cell cycle</keyword>
<dbReference type="PANTHER" id="PTHR30474:SF3">
    <property type="entry name" value="PEPTIDOGLYCAN GLYCOSYLTRANSFERASE RODA"/>
    <property type="match status" value="1"/>
</dbReference>
<keyword evidence="12" id="KW-1185">Reference proteome</keyword>
<feature type="transmembrane region" description="Helical" evidence="10">
    <location>
        <begin position="48"/>
        <end position="70"/>
    </location>
</feature>
<evidence type="ECO:0000256" key="3">
    <source>
        <dbReference type="ARBA" id="ARBA00022692"/>
    </source>
</evidence>
<keyword evidence="11" id="KW-0132">Cell division</keyword>
<dbReference type="RefSeq" id="WP_310248456.1">
    <property type="nucleotide sequence ID" value="NZ_JAVDXX010000001.1"/>
</dbReference>
<feature type="transmembrane region" description="Helical" evidence="10">
    <location>
        <begin position="384"/>
        <end position="405"/>
    </location>
</feature>
<dbReference type="GO" id="GO:0051301">
    <property type="term" value="P:cell division"/>
    <property type="evidence" value="ECO:0007669"/>
    <property type="project" value="UniProtKB-KW"/>
</dbReference>
<feature type="transmembrane region" description="Helical" evidence="10">
    <location>
        <begin position="77"/>
        <end position="96"/>
    </location>
</feature>
<dbReference type="PROSITE" id="PS00428">
    <property type="entry name" value="FTSW_RODA_SPOVE"/>
    <property type="match status" value="1"/>
</dbReference>
<dbReference type="Proteomes" id="UP001180715">
    <property type="component" value="Unassembled WGS sequence"/>
</dbReference>
<gene>
    <name evidence="11" type="ORF">J2S67_001834</name>
</gene>
<feature type="compositionally biased region" description="Basic residues" evidence="9">
    <location>
        <begin position="502"/>
        <end position="517"/>
    </location>
</feature>